<name>A0A7S2TG70_9EUKA</name>
<protein>
    <submittedName>
        <fullName evidence="2">Uncharacterized protein</fullName>
    </submittedName>
</protein>
<feature type="compositionally biased region" description="Pro residues" evidence="1">
    <location>
        <begin position="390"/>
        <end position="404"/>
    </location>
</feature>
<feature type="region of interest" description="Disordered" evidence="1">
    <location>
        <begin position="244"/>
        <end position="300"/>
    </location>
</feature>
<evidence type="ECO:0000256" key="1">
    <source>
        <dbReference type="SAM" id="MobiDB-lite"/>
    </source>
</evidence>
<evidence type="ECO:0000313" key="2">
    <source>
        <dbReference type="EMBL" id="CAD9746894.1"/>
    </source>
</evidence>
<reference evidence="2" key="1">
    <citation type="submission" date="2021-01" db="EMBL/GenBank/DDBJ databases">
        <authorList>
            <person name="Corre E."/>
            <person name="Pelletier E."/>
            <person name="Niang G."/>
            <person name="Scheremetjew M."/>
            <person name="Finn R."/>
            <person name="Kale V."/>
            <person name="Holt S."/>
            <person name="Cochrane G."/>
            <person name="Meng A."/>
            <person name="Brown T."/>
            <person name="Cohen L."/>
        </authorList>
    </citation>
    <scope>NUCLEOTIDE SEQUENCE</scope>
    <source>
        <strain evidence="2">CCMP622</strain>
    </source>
</reference>
<accession>A0A7S2TG70</accession>
<dbReference type="EMBL" id="HBHP01002317">
    <property type="protein sequence ID" value="CAD9746894.1"/>
    <property type="molecule type" value="Transcribed_RNA"/>
</dbReference>
<feature type="region of interest" description="Disordered" evidence="1">
    <location>
        <begin position="161"/>
        <end position="229"/>
    </location>
</feature>
<feature type="region of interest" description="Disordered" evidence="1">
    <location>
        <begin position="388"/>
        <end position="441"/>
    </location>
</feature>
<gene>
    <name evidence="2" type="ORF">LSP00402_LOCUS1516</name>
</gene>
<sequence length="441" mass="48601">MKDEVKSGPSVSRVVLRAIAQAETDVCANVNKIINRIAGQSAGARVFVNEAYGRVVIIIEGSPLHVSHIFEGLVASRIFADIVVIQEGFPPYRAISGCAVVDKERWGVLEGDFPQVTEWLTGKDRRAEIYHEFSSRSEHIRSLLFDNDLKTLSSVSMKKSQELERSVKESEQDRQQRIVSPVPSKPQPPRIDEAIGLPKTPDHPNNHPHHIGVTPIATPDSDLGPDTASSSGLEKFAIAGYFPHTQPHVNNRKDTYSPPIRLRQQKGRTPPRKGSLATADSKEEASGRHLFASPPPRTLSPMPWAQPLSQAFPAGVAPVPLGGRQYSQTSTASSDNLADPNTFIEQFDMHIQHCIKNALASVKAQMEELADAYRKSYISKIQARNKAYPPVNPPAATPHSPPSPHSSFPFARTMSESRKLEQARRNKKENGSKRTQPPKQA</sequence>
<feature type="compositionally biased region" description="Basic and acidic residues" evidence="1">
    <location>
        <begin position="161"/>
        <end position="176"/>
    </location>
</feature>
<dbReference type="AlphaFoldDB" id="A0A7S2TG70"/>
<feature type="compositionally biased region" description="Basic and acidic residues" evidence="1">
    <location>
        <begin position="415"/>
        <end position="432"/>
    </location>
</feature>
<organism evidence="2">
    <name type="scientific">Lotharella oceanica</name>
    <dbReference type="NCBI Taxonomy" id="641309"/>
    <lineage>
        <taxon>Eukaryota</taxon>
        <taxon>Sar</taxon>
        <taxon>Rhizaria</taxon>
        <taxon>Cercozoa</taxon>
        <taxon>Chlorarachniophyceae</taxon>
        <taxon>Lotharella</taxon>
    </lineage>
</organism>
<proteinExistence type="predicted"/>